<accession>C7LZ32</accession>
<dbReference type="Pfam" id="PF01597">
    <property type="entry name" value="GCV_H"/>
    <property type="match status" value="1"/>
</dbReference>
<evidence type="ECO:0000313" key="2">
    <source>
        <dbReference type="Proteomes" id="UP000000771"/>
    </source>
</evidence>
<dbReference type="HOGENOM" id="CLU_097408_2_2_11"/>
<dbReference type="AlphaFoldDB" id="C7LZ32"/>
<evidence type="ECO:0000313" key="1">
    <source>
        <dbReference type="EMBL" id="ACU53990.1"/>
    </source>
</evidence>
<dbReference type="InterPro" id="IPR011053">
    <property type="entry name" value="Single_hybrid_motif"/>
</dbReference>
<reference evidence="1 2" key="1">
    <citation type="journal article" date="2009" name="Stand. Genomic Sci.">
        <title>Complete genome sequence of Acidimicrobium ferrooxidans type strain (ICP).</title>
        <authorList>
            <person name="Clum A."/>
            <person name="Nolan M."/>
            <person name="Lang E."/>
            <person name="Glavina Del Rio T."/>
            <person name="Tice H."/>
            <person name="Copeland A."/>
            <person name="Cheng J.F."/>
            <person name="Lucas S."/>
            <person name="Chen F."/>
            <person name="Bruce D."/>
            <person name="Goodwin L."/>
            <person name="Pitluck S."/>
            <person name="Ivanova N."/>
            <person name="Mavrommatis K."/>
            <person name="Mikhailova N."/>
            <person name="Pati A."/>
            <person name="Chen A."/>
            <person name="Palaniappan K."/>
            <person name="Goker M."/>
            <person name="Spring S."/>
            <person name="Land M."/>
            <person name="Hauser L."/>
            <person name="Chang Y.J."/>
            <person name="Jeffries C.C."/>
            <person name="Chain P."/>
            <person name="Bristow J."/>
            <person name="Eisen J.A."/>
            <person name="Markowitz V."/>
            <person name="Hugenholtz P."/>
            <person name="Kyrpides N.C."/>
            <person name="Klenk H.P."/>
            <person name="Lapidus A."/>
        </authorList>
    </citation>
    <scope>NUCLEOTIDE SEQUENCE [LARGE SCALE GENOMIC DNA]</scope>
    <source>
        <strain evidence="2">DSM 10331 / JCM 15462 / NBRC 103882 / ICP</strain>
    </source>
</reference>
<dbReference type="InterPro" id="IPR033753">
    <property type="entry name" value="GCV_H/Fam206"/>
</dbReference>
<protein>
    <submittedName>
        <fullName evidence="1">Glycine cleavage H-protein</fullName>
    </submittedName>
</protein>
<dbReference type="KEGG" id="afo:Afer_1055"/>
<proteinExistence type="predicted"/>
<organism evidence="1 2">
    <name type="scientific">Acidimicrobium ferrooxidans (strain DSM 10331 / JCM 15462 / NBRC 103882 / ICP)</name>
    <dbReference type="NCBI Taxonomy" id="525909"/>
    <lineage>
        <taxon>Bacteria</taxon>
        <taxon>Bacillati</taxon>
        <taxon>Actinomycetota</taxon>
        <taxon>Acidimicrobiia</taxon>
        <taxon>Acidimicrobiales</taxon>
        <taxon>Acidimicrobiaceae</taxon>
        <taxon>Acidimicrobium</taxon>
    </lineage>
</organism>
<sequence length="147" mass="16132">MTSHVYRGFEVRSDRFYHHDTNLWALPVGDDIVRVGLDALGLEVNGTLAQLTLVEPPCRVVEGDPIGSLEAEKYVGALAAPLAGTILRTNDHLVRDVTQLYAGCYEAWLVEMATEPGALDHLVTPDEALEDFTKRVEAFRAAGVLAW</sequence>
<dbReference type="RefSeq" id="WP_015798476.1">
    <property type="nucleotide sequence ID" value="NC_013124.1"/>
</dbReference>
<name>C7LZ32_ACIFD</name>
<dbReference type="Gene3D" id="2.40.50.100">
    <property type="match status" value="1"/>
</dbReference>
<dbReference type="SUPFAM" id="SSF51230">
    <property type="entry name" value="Single hybrid motif"/>
    <property type="match status" value="1"/>
</dbReference>
<gene>
    <name evidence="1" type="ordered locus">Afer_1055</name>
</gene>
<dbReference type="OrthoDB" id="9796712at2"/>
<keyword evidence="2" id="KW-1185">Reference proteome</keyword>
<dbReference type="STRING" id="525909.Afer_1055"/>
<dbReference type="Proteomes" id="UP000000771">
    <property type="component" value="Chromosome"/>
</dbReference>
<dbReference type="eggNOG" id="COG0509">
    <property type="taxonomic scope" value="Bacteria"/>
</dbReference>
<dbReference type="EMBL" id="CP001631">
    <property type="protein sequence ID" value="ACU53990.1"/>
    <property type="molecule type" value="Genomic_DNA"/>
</dbReference>